<dbReference type="SUPFAM" id="SSF51905">
    <property type="entry name" value="FAD/NAD(P)-binding domain"/>
    <property type="match status" value="1"/>
</dbReference>
<dbReference type="PANTHER" id="PTHR11552">
    <property type="entry name" value="GLUCOSE-METHANOL-CHOLINE GMC OXIDOREDUCTASE"/>
    <property type="match status" value="1"/>
</dbReference>
<keyword evidence="6" id="KW-0560">Oxidoreductase</keyword>
<dbReference type="Pfam" id="PF00732">
    <property type="entry name" value="GMC_oxred_N"/>
    <property type="match status" value="1"/>
</dbReference>
<keyword evidence="14" id="KW-1185">Reference proteome</keyword>
<feature type="active site" description="Proton acceptor" evidence="8">
    <location>
        <position position="574"/>
    </location>
</feature>
<evidence type="ECO:0000256" key="5">
    <source>
        <dbReference type="ARBA" id="ARBA00022827"/>
    </source>
</evidence>
<sequence length="596" mass="63626">MMLLPTFFALSVLSRVGLCKLYEDVSDLPGLHYDFVIAGGGTAGNVVANRLSENQHVSVLVLEAGPSNIGVLESEVPFLSTQMFLDPTYSWNYTTTPIPGFNGRSVLYNRAFILGGCSAHNGMVYTRGAAADFDRYAELSGDARWSWNQLFPYFLKAEKWSPPADQHDTRGQFNPHVHGTNGPISVSLNGFALPFFEGKIIQTTKELPADFPFNLDPNSGNELGVSWVQSTIGGGERSTSATGYFAPKFIQRQNLHVLLHAQVSKLVNATQKKGKPTFGGVEFRYGESFFVAHAAKEIVLSGGVIGSPQILMNSGIGAHSTLSALGIPTILDLPSVGQNASDQPLLILQWALNATSTPTDIVTFDSLRQNATRFAEGLTQWNASRTGPFVDSGDATHLGWARLPRGSPAFGVHADPAAGPDAPHLEFSFVPGGQTPGNSLSIFVVVVSPVSRGSVVINSSDPFAPPLINPGYFSNEWDLLAMRDGISLAERFVSAPAWRGFLGAMTPNLANLSSADLETTIRNTAAPNLHMVGTAGMSARGARYGVVDPDLQVKGAVGLSVIDASVVPIVPAGHTQAVTYAFAERGSDLLKQRWGL</sequence>
<organism evidence="13 14">
    <name type="scientific">Mycena metata</name>
    <dbReference type="NCBI Taxonomy" id="1033252"/>
    <lineage>
        <taxon>Eukaryota</taxon>
        <taxon>Fungi</taxon>
        <taxon>Dikarya</taxon>
        <taxon>Basidiomycota</taxon>
        <taxon>Agaricomycotina</taxon>
        <taxon>Agaricomycetes</taxon>
        <taxon>Agaricomycetidae</taxon>
        <taxon>Agaricales</taxon>
        <taxon>Marasmiineae</taxon>
        <taxon>Mycenaceae</taxon>
        <taxon>Mycena</taxon>
    </lineage>
</organism>
<accession>A0AAD7GLH9</accession>
<protein>
    <submittedName>
        <fullName evidence="13">Pyranose dehydrogenase</fullName>
    </submittedName>
</protein>
<evidence type="ECO:0000256" key="6">
    <source>
        <dbReference type="ARBA" id="ARBA00023002"/>
    </source>
</evidence>
<comment type="caution">
    <text evidence="13">The sequence shown here is derived from an EMBL/GenBank/DDBJ whole genome shotgun (WGS) entry which is preliminary data.</text>
</comment>
<dbReference type="Gene3D" id="3.30.560.10">
    <property type="entry name" value="Glucose Oxidase, domain 3"/>
    <property type="match status" value="1"/>
</dbReference>
<evidence type="ECO:0000313" key="13">
    <source>
        <dbReference type="EMBL" id="KAJ7694688.1"/>
    </source>
</evidence>
<feature type="binding site" evidence="9">
    <location>
        <position position="263"/>
    </location>
    <ligand>
        <name>FAD</name>
        <dbReference type="ChEBI" id="CHEBI:57692"/>
    </ligand>
</feature>
<dbReference type="Pfam" id="PF05199">
    <property type="entry name" value="GMC_oxred_C"/>
    <property type="match status" value="1"/>
</dbReference>
<proteinExistence type="inferred from homology"/>
<dbReference type="InterPro" id="IPR000172">
    <property type="entry name" value="GMC_OxRdtase_N"/>
</dbReference>
<evidence type="ECO:0000256" key="8">
    <source>
        <dbReference type="PIRSR" id="PIRSR000137-1"/>
    </source>
</evidence>
<evidence type="ECO:0000256" key="4">
    <source>
        <dbReference type="ARBA" id="ARBA00022729"/>
    </source>
</evidence>
<evidence type="ECO:0000256" key="10">
    <source>
        <dbReference type="SAM" id="SignalP"/>
    </source>
</evidence>
<evidence type="ECO:0000259" key="11">
    <source>
        <dbReference type="Pfam" id="PF00732"/>
    </source>
</evidence>
<dbReference type="EMBL" id="JARKIB010000683">
    <property type="protein sequence ID" value="KAJ7694688.1"/>
    <property type="molecule type" value="Genomic_DNA"/>
</dbReference>
<evidence type="ECO:0000256" key="3">
    <source>
        <dbReference type="ARBA" id="ARBA00022630"/>
    </source>
</evidence>
<feature type="signal peptide" evidence="10">
    <location>
        <begin position="1"/>
        <end position="19"/>
    </location>
</feature>
<keyword evidence="5 9" id="KW-0274">FAD</keyword>
<gene>
    <name evidence="13" type="ORF">B0H16DRAFT_1845054</name>
</gene>
<name>A0AAD7GLH9_9AGAR</name>
<dbReference type="SUPFAM" id="SSF54373">
    <property type="entry name" value="FAD-linked reductases, C-terminal domain"/>
    <property type="match status" value="1"/>
</dbReference>
<evidence type="ECO:0000256" key="1">
    <source>
        <dbReference type="ARBA" id="ARBA00001974"/>
    </source>
</evidence>
<evidence type="ECO:0000256" key="7">
    <source>
        <dbReference type="ARBA" id="ARBA00023180"/>
    </source>
</evidence>
<dbReference type="AlphaFoldDB" id="A0AAD7GLH9"/>
<feature type="chain" id="PRO_5042068862" evidence="10">
    <location>
        <begin position="20"/>
        <end position="596"/>
    </location>
</feature>
<dbReference type="PANTHER" id="PTHR11552:SF201">
    <property type="entry name" value="GLUCOSE-METHANOL-CHOLINE OXIDOREDUCTASE N-TERMINAL DOMAIN-CONTAINING PROTEIN"/>
    <property type="match status" value="1"/>
</dbReference>
<dbReference type="PIRSF" id="PIRSF000137">
    <property type="entry name" value="Alcohol_oxidase"/>
    <property type="match status" value="1"/>
</dbReference>
<feature type="domain" description="Glucose-methanol-choline oxidoreductase C-terminal" evidence="12">
    <location>
        <begin position="449"/>
        <end position="583"/>
    </location>
</feature>
<keyword evidence="4 10" id="KW-0732">Signal</keyword>
<feature type="domain" description="Glucose-methanol-choline oxidoreductase N-terminal" evidence="11">
    <location>
        <begin position="33"/>
        <end position="344"/>
    </location>
</feature>
<dbReference type="GO" id="GO:0050660">
    <property type="term" value="F:flavin adenine dinucleotide binding"/>
    <property type="evidence" value="ECO:0007669"/>
    <property type="project" value="InterPro"/>
</dbReference>
<evidence type="ECO:0000313" key="14">
    <source>
        <dbReference type="Proteomes" id="UP001215598"/>
    </source>
</evidence>
<feature type="active site" description="Proton donor" evidence="8">
    <location>
        <position position="530"/>
    </location>
</feature>
<comment type="cofactor">
    <cofactor evidence="1 9">
        <name>FAD</name>
        <dbReference type="ChEBI" id="CHEBI:57692"/>
    </cofactor>
</comment>
<evidence type="ECO:0000256" key="2">
    <source>
        <dbReference type="ARBA" id="ARBA00010790"/>
    </source>
</evidence>
<evidence type="ECO:0000256" key="9">
    <source>
        <dbReference type="PIRSR" id="PIRSR000137-2"/>
    </source>
</evidence>
<dbReference type="InterPro" id="IPR036188">
    <property type="entry name" value="FAD/NAD-bd_sf"/>
</dbReference>
<evidence type="ECO:0000259" key="12">
    <source>
        <dbReference type="Pfam" id="PF05199"/>
    </source>
</evidence>
<dbReference type="Proteomes" id="UP001215598">
    <property type="component" value="Unassembled WGS sequence"/>
</dbReference>
<feature type="binding site" evidence="9">
    <location>
        <begin position="121"/>
        <end position="124"/>
    </location>
    <ligand>
        <name>FAD</name>
        <dbReference type="ChEBI" id="CHEBI:57692"/>
    </ligand>
</feature>
<reference evidence="13" key="1">
    <citation type="submission" date="2023-03" db="EMBL/GenBank/DDBJ databases">
        <title>Massive genome expansion in bonnet fungi (Mycena s.s.) driven by repeated elements and novel gene families across ecological guilds.</title>
        <authorList>
            <consortium name="Lawrence Berkeley National Laboratory"/>
            <person name="Harder C.B."/>
            <person name="Miyauchi S."/>
            <person name="Viragh M."/>
            <person name="Kuo A."/>
            <person name="Thoen E."/>
            <person name="Andreopoulos B."/>
            <person name="Lu D."/>
            <person name="Skrede I."/>
            <person name="Drula E."/>
            <person name="Henrissat B."/>
            <person name="Morin E."/>
            <person name="Kohler A."/>
            <person name="Barry K."/>
            <person name="LaButti K."/>
            <person name="Morin E."/>
            <person name="Salamov A."/>
            <person name="Lipzen A."/>
            <person name="Mereny Z."/>
            <person name="Hegedus B."/>
            <person name="Baldrian P."/>
            <person name="Stursova M."/>
            <person name="Weitz H."/>
            <person name="Taylor A."/>
            <person name="Grigoriev I.V."/>
            <person name="Nagy L.G."/>
            <person name="Martin F."/>
            <person name="Kauserud H."/>
        </authorList>
    </citation>
    <scope>NUCLEOTIDE SEQUENCE</scope>
    <source>
        <strain evidence="13">CBHHK182m</strain>
    </source>
</reference>
<dbReference type="Gene3D" id="3.50.50.60">
    <property type="entry name" value="FAD/NAD(P)-binding domain"/>
    <property type="match status" value="1"/>
</dbReference>
<dbReference type="InterPro" id="IPR012132">
    <property type="entry name" value="GMC_OxRdtase"/>
</dbReference>
<keyword evidence="7" id="KW-0325">Glycoprotein</keyword>
<dbReference type="GO" id="GO:0016614">
    <property type="term" value="F:oxidoreductase activity, acting on CH-OH group of donors"/>
    <property type="evidence" value="ECO:0007669"/>
    <property type="project" value="InterPro"/>
</dbReference>
<keyword evidence="3" id="KW-0285">Flavoprotein</keyword>
<dbReference type="InterPro" id="IPR007867">
    <property type="entry name" value="GMC_OxRtase_C"/>
</dbReference>
<comment type="similarity">
    <text evidence="2">Belongs to the GMC oxidoreductase family.</text>
</comment>